<evidence type="ECO:0000256" key="1">
    <source>
        <dbReference type="ARBA" id="ARBA00001933"/>
    </source>
</evidence>
<dbReference type="Pfam" id="PF00278">
    <property type="entry name" value="Orn_DAP_Arg_deC"/>
    <property type="match status" value="1"/>
</dbReference>
<feature type="domain" description="Orn/DAP/Arg decarboxylase 2 N-terminal" evidence="5">
    <location>
        <begin position="44"/>
        <end position="265"/>
    </location>
</feature>
<dbReference type="PANTHER" id="PTHR43727:SF2">
    <property type="entry name" value="GROUP IV DECARBOXYLASE"/>
    <property type="match status" value="1"/>
</dbReference>
<dbReference type="RefSeq" id="WP_344833443.1">
    <property type="nucleotide sequence ID" value="NZ_BAAAUV010000015.1"/>
</dbReference>
<dbReference type="Proteomes" id="UP001501237">
    <property type="component" value="Unassembled WGS sequence"/>
</dbReference>
<keyword evidence="7" id="KW-1185">Reference proteome</keyword>
<evidence type="ECO:0000313" key="7">
    <source>
        <dbReference type="Proteomes" id="UP001501237"/>
    </source>
</evidence>
<reference evidence="7" key="1">
    <citation type="journal article" date="2019" name="Int. J. Syst. Evol. Microbiol.">
        <title>The Global Catalogue of Microorganisms (GCM) 10K type strain sequencing project: providing services to taxonomists for standard genome sequencing and annotation.</title>
        <authorList>
            <consortium name="The Broad Institute Genomics Platform"/>
            <consortium name="The Broad Institute Genome Sequencing Center for Infectious Disease"/>
            <person name="Wu L."/>
            <person name="Ma J."/>
        </authorList>
    </citation>
    <scope>NUCLEOTIDE SEQUENCE [LARGE SCALE GENOMIC DNA]</scope>
    <source>
        <strain evidence="7">JCM 9377</strain>
    </source>
</reference>
<evidence type="ECO:0000259" key="5">
    <source>
        <dbReference type="Pfam" id="PF02784"/>
    </source>
</evidence>
<dbReference type="InterPro" id="IPR029066">
    <property type="entry name" value="PLP-binding_barrel"/>
</dbReference>
<dbReference type="SUPFAM" id="SSF50621">
    <property type="entry name" value="Alanine racemase C-terminal domain-like"/>
    <property type="match status" value="1"/>
</dbReference>
<comment type="similarity">
    <text evidence="3">Belongs to the Orn/Lys/Arg decarboxylase class-II family.</text>
</comment>
<dbReference type="InterPro" id="IPR022643">
    <property type="entry name" value="De-COase2_C"/>
</dbReference>
<dbReference type="SUPFAM" id="SSF51419">
    <property type="entry name" value="PLP-binding barrel"/>
    <property type="match status" value="1"/>
</dbReference>
<evidence type="ECO:0000259" key="4">
    <source>
        <dbReference type="Pfam" id="PF00278"/>
    </source>
</evidence>
<dbReference type="CDD" id="cd06843">
    <property type="entry name" value="PLPDE_III_PvsE_like"/>
    <property type="match status" value="1"/>
</dbReference>
<comment type="cofactor">
    <cofactor evidence="1">
        <name>pyridoxal 5'-phosphate</name>
        <dbReference type="ChEBI" id="CHEBI:597326"/>
    </cofactor>
</comment>
<dbReference type="Gene3D" id="2.40.37.10">
    <property type="entry name" value="Lyase, Ornithine Decarboxylase, Chain A, domain 1"/>
    <property type="match status" value="1"/>
</dbReference>
<gene>
    <name evidence="6" type="ORF">GCM10010468_53500</name>
</gene>
<accession>A0ABP6QGC9</accession>
<dbReference type="InterPro" id="IPR009006">
    <property type="entry name" value="Ala_racemase/Decarboxylase_C"/>
</dbReference>
<name>A0ABP6QGC9_9ACTN</name>
<organism evidence="6 7">
    <name type="scientific">Actinocorallia longicatena</name>
    <dbReference type="NCBI Taxonomy" id="111803"/>
    <lineage>
        <taxon>Bacteria</taxon>
        <taxon>Bacillati</taxon>
        <taxon>Actinomycetota</taxon>
        <taxon>Actinomycetes</taxon>
        <taxon>Streptosporangiales</taxon>
        <taxon>Thermomonosporaceae</taxon>
        <taxon>Actinocorallia</taxon>
    </lineage>
</organism>
<dbReference type="InterPro" id="IPR000183">
    <property type="entry name" value="Orn/DAP/Arg_de-COase"/>
</dbReference>
<comment type="caution">
    <text evidence="6">The sequence shown here is derived from an EMBL/GenBank/DDBJ whole genome shotgun (WGS) entry which is preliminary data.</text>
</comment>
<dbReference type="InterPro" id="IPR022644">
    <property type="entry name" value="De-COase2_N"/>
</dbReference>
<dbReference type="Gene3D" id="3.20.20.10">
    <property type="entry name" value="Alanine racemase"/>
    <property type="match status" value="1"/>
</dbReference>
<dbReference type="Pfam" id="PF02784">
    <property type="entry name" value="Orn_Arg_deC_N"/>
    <property type="match status" value="1"/>
</dbReference>
<keyword evidence="2" id="KW-0663">Pyridoxal phosphate</keyword>
<evidence type="ECO:0000256" key="3">
    <source>
        <dbReference type="RuleBase" id="RU003737"/>
    </source>
</evidence>
<dbReference type="EMBL" id="BAAAUV010000015">
    <property type="protein sequence ID" value="GAA3225698.1"/>
    <property type="molecule type" value="Genomic_DNA"/>
</dbReference>
<evidence type="ECO:0000256" key="2">
    <source>
        <dbReference type="ARBA" id="ARBA00022898"/>
    </source>
</evidence>
<feature type="domain" description="Orn/DAP/Arg decarboxylase 2 C-terminal" evidence="4">
    <location>
        <begin position="21"/>
        <end position="361"/>
    </location>
</feature>
<protein>
    <submittedName>
        <fullName evidence="6">Type III PLP-dependent enzyme</fullName>
    </submittedName>
</protein>
<sequence>MTTPSVRELVGGLPPEGLPAYVYDLAALGEHVAGVRRALAAPGGPELFYAAKANPDAGILRAVAPHVHGIEVASGGELAHVRGVLPDARIAFGGPGKTDGELRAALALGVERIHVESPYELRRLAGLAAGEGREADLLLRVNLAAERRGAALAMAGPFGMDPELIGDCLGVLAGAPHLRLRGIHAHLASGLRAEAIVRQQREILAWARPWLAAAGVARPEYNLGGGMGVDYGDPAARFDWPGYGAAIAALAGPGETLRIEPGRALSVHYGWYVTDVLDVKRAHGEDHAILRGGTHHLRTPVAKGHDQPFEVIPRHAAGVPSLARTSVTLVGQLCTPKDVFARNRPVEALAAGDLVVFQMAGAYAWNISHHGFLMHPEPAVHYLS</sequence>
<proteinExistence type="inferred from homology"/>
<dbReference type="PRINTS" id="PR01179">
    <property type="entry name" value="ODADCRBXLASE"/>
</dbReference>
<evidence type="ECO:0000313" key="6">
    <source>
        <dbReference type="EMBL" id="GAA3225698.1"/>
    </source>
</evidence>
<dbReference type="PANTHER" id="PTHR43727">
    <property type="entry name" value="DIAMINOPIMELATE DECARBOXYLASE"/>
    <property type="match status" value="1"/>
</dbReference>